<protein>
    <submittedName>
        <fullName evidence="2">Uncharacterized protein</fullName>
    </submittedName>
</protein>
<reference evidence="2" key="1">
    <citation type="submission" date="2019-12" db="EMBL/GenBank/DDBJ databases">
        <title>Genome sequencing and annotation of Brassica cretica.</title>
        <authorList>
            <person name="Studholme D.J."/>
            <person name="Sarris P.F."/>
        </authorList>
    </citation>
    <scope>NUCLEOTIDE SEQUENCE</scope>
    <source>
        <strain evidence="2">PFS-102/07</strain>
        <tissue evidence="2">Leaf</tissue>
    </source>
</reference>
<evidence type="ECO:0000313" key="2">
    <source>
        <dbReference type="EMBL" id="KAF2574009.1"/>
    </source>
</evidence>
<feature type="region of interest" description="Disordered" evidence="1">
    <location>
        <begin position="1"/>
        <end position="26"/>
    </location>
</feature>
<organism evidence="2">
    <name type="scientific">Brassica cretica</name>
    <name type="common">Mustard</name>
    <dbReference type="NCBI Taxonomy" id="69181"/>
    <lineage>
        <taxon>Eukaryota</taxon>
        <taxon>Viridiplantae</taxon>
        <taxon>Streptophyta</taxon>
        <taxon>Embryophyta</taxon>
        <taxon>Tracheophyta</taxon>
        <taxon>Spermatophyta</taxon>
        <taxon>Magnoliopsida</taxon>
        <taxon>eudicotyledons</taxon>
        <taxon>Gunneridae</taxon>
        <taxon>Pentapetalae</taxon>
        <taxon>rosids</taxon>
        <taxon>malvids</taxon>
        <taxon>Brassicales</taxon>
        <taxon>Brassicaceae</taxon>
        <taxon>Brassiceae</taxon>
        <taxon>Brassica</taxon>
    </lineage>
</organism>
<evidence type="ECO:0000256" key="1">
    <source>
        <dbReference type="SAM" id="MobiDB-lite"/>
    </source>
</evidence>
<sequence>MEDMNFGPKSIDAQTTTSSDGSTEKSIDTLLPISIDAILPEAGKSVRTYLNNGKVVLGDQKEITSAEKPPEAEKATINLDEEEEQLEEDVEIDRQEGNNVDRPTMINIDRHNENNLDRHSTPATPAVERVYRTLPPFPPNNTQTKRELDKAICKKACDKITLEMPLSDAIKISSSIKKYVKGMVFYSFPAAEHSVMMVSEEDLSIDDNDAMSIDYGSTKSIDDDDSMSIDT</sequence>
<dbReference type="AlphaFoldDB" id="A0A8S9IVR5"/>
<accession>A0A8S9IVR5</accession>
<dbReference type="EMBL" id="QGKY02001015">
    <property type="protein sequence ID" value="KAF2574009.1"/>
    <property type="molecule type" value="Genomic_DNA"/>
</dbReference>
<proteinExistence type="predicted"/>
<comment type="caution">
    <text evidence="2">The sequence shown here is derived from an EMBL/GenBank/DDBJ whole genome shotgun (WGS) entry which is preliminary data.</text>
</comment>
<gene>
    <name evidence="2" type="ORF">F2Q70_00005049</name>
</gene>
<feature type="compositionally biased region" description="Polar residues" evidence="1">
    <location>
        <begin position="12"/>
        <end position="21"/>
    </location>
</feature>
<name>A0A8S9IVR5_BRACR</name>